<dbReference type="InterPro" id="IPR023271">
    <property type="entry name" value="Aquaporin-like"/>
</dbReference>
<feature type="transmembrane region" description="Helical" evidence="9">
    <location>
        <begin position="158"/>
        <end position="181"/>
    </location>
</feature>
<dbReference type="PANTHER" id="PTHR19139:SF199">
    <property type="entry name" value="MIP17260P"/>
    <property type="match status" value="1"/>
</dbReference>
<dbReference type="InterPro" id="IPR000425">
    <property type="entry name" value="MIP"/>
</dbReference>
<evidence type="ECO:0000313" key="10">
    <source>
        <dbReference type="EMBL" id="CAH0727236.1"/>
    </source>
</evidence>
<evidence type="ECO:0000256" key="2">
    <source>
        <dbReference type="ARBA" id="ARBA00006175"/>
    </source>
</evidence>
<feature type="transmembrane region" description="Helical" evidence="9">
    <location>
        <begin position="201"/>
        <end position="222"/>
    </location>
</feature>
<evidence type="ECO:0000256" key="6">
    <source>
        <dbReference type="ARBA" id="ARBA00022989"/>
    </source>
</evidence>
<dbReference type="OrthoDB" id="3222at2759"/>
<keyword evidence="4" id="KW-1003">Cell membrane</keyword>
<sequence>MSILGIEDLKDIKILRQIFAEFLGTFLYLSISLLAGTSLGAGAVATALANGLLVASVIQIIGQVSGGHINPAVTIGVLTCGCMKIMKAILYITAQILGSILGSLVAYAIVDSSSRNALGATIPYSELRAYQILILEFITTFILVAVVLSVVDRKGLRNIAPIAIGLSITGCQCSAVLYSGSLNPVRSLGPAVAVNIWTHHWVYWVGPLLGGFLAGLTHKYIFNTNASTVNIIENE</sequence>
<dbReference type="GO" id="GO:0015250">
    <property type="term" value="F:water channel activity"/>
    <property type="evidence" value="ECO:0007669"/>
    <property type="project" value="TreeGrafter"/>
</dbReference>
<gene>
    <name evidence="10" type="ORF">BINO364_LOCUS12610</name>
</gene>
<feature type="transmembrane region" description="Helical" evidence="9">
    <location>
        <begin position="130"/>
        <end position="151"/>
    </location>
</feature>
<evidence type="ECO:0000256" key="1">
    <source>
        <dbReference type="ARBA" id="ARBA00004651"/>
    </source>
</evidence>
<dbReference type="PANTHER" id="PTHR19139">
    <property type="entry name" value="AQUAPORIN TRANSPORTER"/>
    <property type="match status" value="1"/>
</dbReference>
<dbReference type="InterPro" id="IPR022357">
    <property type="entry name" value="MIP_CS"/>
</dbReference>
<keyword evidence="3 8" id="KW-0813">Transport</keyword>
<dbReference type="AlphaFoldDB" id="A0A8J9UVK0"/>
<reference evidence="10" key="1">
    <citation type="submission" date="2021-12" db="EMBL/GenBank/DDBJ databases">
        <authorList>
            <person name="Martin H S."/>
        </authorList>
    </citation>
    <scope>NUCLEOTIDE SEQUENCE</scope>
</reference>
<protein>
    <recommendedName>
        <fullName evidence="12">Aquaporin</fullName>
    </recommendedName>
</protein>
<evidence type="ECO:0000256" key="7">
    <source>
        <dbReference type="ARBA" id="ARBA00023136"/>
    </source>
</evidence>
<feature type="transmembrane region" description="Helical" evidence="9">
    <location>
        <begin position="88"/>
        <end position="110"/>
    </location>
</feature>
<keyword evidence="7 9" id="KW-0472">Membrane</keyword>
<dbReference type="Proteomes" id="UP000838878">
    <property type="component" value="Chromosome 6"/>
</dbReference>
<organism evidence="10 11">
    <name type="scientific">Brenthis ino</name>
    <name type="common">lesser marbled fritillary</name>
    <dbReference type="NCBI Taxonomy" id="405034"/>
    <lineage>
        <taxon>Eukaryota</taxon>
        <taxon>Metazoa</taxon>
        <taxon>Ecdysozoa</taxon>
        <taxon>Arthropoda</taxon>
        <taxon>Hexapoda</taxon>
        <taxon>Insecta</taxon>
        <taxon>Pterygota</taxon>
        <taxon>Neoptera</taxon>
        <taxon>Endopterygota</taxon>
        <taxon>Lepidoptera</taxon>
        <taxon>Glossata</taxon>
        <taxon>Ditrysia</taxon>
        <taxon>Papilionoidea</taxon>
        <taxon>Nymphalidae</taxon>
        <taxon>Heliconiinae</taxon>
        <taxon>Argynnini</taxon>
        <taxon>Brenthis</taxon>
    </lineage>
</organism>
<keyword evidence="6 9" id="KW-1133">Transmembrane helix</keyword>
<dbReference type="SUPFAM" id="SSF81338">
    <property type="entry name" value="Aquaporin-like"/>
    <property type="match status" value="1"/>
</dbReference>
<dbReference type="PROSITE" id="PS00221">
    <property type="entry name" value="MIP"/>
    <property type="match status" value="1"/>
</dbReference>
<dbReference type="PRINTS" id="PR00783">
    <property type="entry name" value="MINTRINSICP"/>
</dbReference>
<evidence type="ECO:0000256" key="5">
    <source>
        <dbReference type="ARBA" id="ARBA00022692"/>
    </source>
</evidence>
<name>A0A8J9UVK0_9NEOP</name>
<feature type="non-terminal residue" evidence="10">
    <location>
        <position position="235"/>
    </location>
</feature>
<evidence type="ECO:0000256" key="3">
    <source>
        <dbReference type="ARBA" id="ARBA00022448"/>
    </source>
</evidence>
<dbReference type="Pfam" id="PF00230">
    <property type="entry name" value="MIP"/>
    <property type="match status" value="1"/>
</dbReference>
<comment type="subcellular location">
    <subcellularLocation>
        <location evidence="1">Cell membrane</location>
        <topology evidence="1">Multi-pass membrane protein</topology>
    </subcellularLocation>
</comment>
<keyword evidence="5 8" id="KW-0812">Transmembrane</keyword>
<dbReference type="EMBL" id="OV170226">
    <property type="protein sequence ID" value="CAH0727236.1"/>
    <property type="molecule type" value="Genomic_DNA"/>
</dbReference>
<dbReference type="GO" id="GO:0005886">
    <property type="term" value="C:plasma membrane"/>
    <property type="evidence" value="ECO:0007669"/>
    <property type="project" value="UniProtKB-SubCell"/>
</dbReference>
<accession>A0A8J9UVK0</accession>
<evidence type="ECO:0000256" key="9">
    <source>
        <dbReference type="SAM" id="Phobius"/>
    </source>
</evidence>
<evidence type="ECO:0000256" key="8">
    <source>
        <dbReference type="RuleBase" id="RU000477"/>
    </source>
</evidence>
<dbReference type="Gene3D" id="1.20.1080.10">
    <property type="entry name" value="Glycerol uptake facilitator protein"/>
    <property type="match status" value="1"/>
</dbReference>
<evidence type="ECO:0008006" key="12">
    <source>
        <dbReference type="Google" id="ProtNLM"/>
    </source>
</evidence>
<dbReference type="InterPro" id="IPR034294">
    <property type="entry name" value="Aquaporin_transptr"/>
</dbReference>
<feature type="transmembrane region" description="Helical" evidence="9">
    <location>
        <begin position="18"/>
        <end position="35"/>
    </location>
</feature>
<proteinExistence type="inferred from homology"/>
<evidence type="ECO:0000256" key="4">
    <source>
        <dbReference type="ARBA" id="ARBA00022475"/>
    </source>
</evidence>
<keyword evidence="11" id="KW-1185">Reference proteome</keyword>
<evidence type="ECO:0000313" key="11">
    <source>
        <dbReference type="Proteomes" id="UP000838878"/>
    </source>
</evidence>
<comment type="similarity">
    <text evidence="2 8">Belongs to the MIP/aquaporin (TC 1.A.8) family.</text>
</comment>